<reference evidence="1 2" key="1">
    <citation type="submission" date="2019-09" db="EMBL/GenBank/DDBJ databases">
        <title>A chromosome-level genome assembly of the Chinese tupelo Nyssa sinensis.</title>
        <authorList>
            <person name="Yang X."/>
            <person name="Kang M."/>
            <person name="Yang Y."/>
            <person name="Xiong H."/>
            <person name="Wang M."/>
            <person name="Zhang Z."/>
            <person name="Wang Z."/>
            <person name="Wu H."/>
            <person name="Ma T."/>
            <person name="Liu J."/>
            <person name="Xi Z."/>
        </authorList>
    </citation>
    <scope>NUCLEOTIDE SEQUENCE [LARGE SCALE GENOMIC DNA]</scope>
    <source>
        <strain evidence="1">J267</strain>
        <tissue evidence="1">Leaf</tissue>
    </source>
</reference>
<name>A0A5J4ZKH8_9ASTE</name>
<proteinExistence type="predicted"/>
<gene>
    <name evidence="1" type="ORF">F0562_013446</name>
</gene>
<sequence length="95" mass="10283">MGANSTVASVFNRARLASVANDPASSIQGQTTDDCRINPLGVLTDSDFDGLNSTLFWSVVMIRWSWVDSMETWGYDYGASQNGICVAVLCVAVWV</sequence>
<organism evidence="1 2">
    <name type="scientific">Nyssa sinensis</name>
    <dbReference type="NCBI Taxonomy" id="561372"/>
    <lineage>
        <taxon>Eukaryota</taxon>
        <taxon>Viridiplantae</taxon>
        <taxon>Streptophyta</taxon>
        <taxon>Embryophyta</taxon>
        <taxon>Tracheophyta</taxon>
        <taxon>Spermatophyta</taxon>
        <taxon>Magnoliopsida</taxon>
        <taxon>eudicotyledons</taxon>
        <taxon>Gunneridae</taxon>
        <taxon>Pentapetalae</taxon>
        <taxon>asterids</taxon>
        <taxon>Cornales</taxon>
        <taxon>Nyssaceae</taxon>
        <taxon>Nyssa</taxon>
    </lineage>
</organism>
<dbReference type="EMBL" id="CM018049">
    <property type="protein sequence ID" value="KAA8519190.1"/>
    <property type="molecule type" value="Genomic_DNA"/>
</dbReference>
<evidence type="ECO:0000313" key="2">
    <source>
        <dbReference type="Proteomes" id="UP000325577"/>
    </source>
</evidence>
<protein>
    <submittedName>
        <fullName evidence="1">Uncharacterized protein</fullName>
    </submittedName>
</protein>
<accession>A0A5J4ZKH8</accession>
<dbReference type="AlphaFoldDB" id="A0A5J4ZKH8"/>
<dbReference type="Proteomes" id="UP000325577">
    <property type="component" value="Linkage Group LG6"/>
</dbReference>
<keyword evidence="2" id="KW-1185">Reference proteome</keyword>
<evidence type="ECO:0000313" key="1">
    <source>
        <dbReference type="EMBL" id="KAA8519190.1"/>
    </source>
</evidence>